<evidence type="ECO:0000256" key="5">
    <source>
        <dbReference type="RuleBase" id="RU367024"/>
    </source>
</evidence>
<dbReference type="EC" id="3.6.1.23" evidence="5"/>
<dbReference type="Gene3D" id="2.70.40.10">
    <property type="match status" value="1"/>
</dbReference>
<dbReference type="InterPro" id="IPR029054">
    <property type="entry name" value="dUTPase-like"/>
</dbReference>
<accession>A0A8D9BDM2</accession>
<keyword evidence="3 5" id="KW-0378">Hydrolase</keyword>
<dbReference type="UniPathway" id="UPA00610">
    <property type="reaction ID" value="UER00666"/>
</dbReference>
<keyword evidence="4 5" id="KW-0546">Nucleotide metabolism</keyword>
<dbReference type="EMBL" id="HBUF01631138">
    <property type="protein sequence ID" value="CAG6783203.1"/>
    <property type="molecule type" value="Transcribed_RNA"/>
</dbReference>
<comment type="pathway">
    <text evidence="1 5">Pyrimidine metabolism; dUMP biosynthesis; dUMP from dCTP (dUTP route): step 2/2.</text>
</comment>
<evidence type="ECO:0000256" key="3">
    <source>
        <dbReference type="ARBA" id="ARBA00022801"/>
    </source>
</evidence>
<reference evidence="7" key="1">
    <citation type="submission" date="2021-05" db="EMBL/GenBank/DDBJ databases">
        <authorList>
            <person name="Alioto T."/>
            <person name="Alioto T."/>
            <person name="Gomez Garrido J."/>
        </authorList>
    </citation>
    <scope>NUCLEOTIDE SEQUENCE</scope>
</reference>
<dbReference type="InterPro" id="IPR033704">
    <property type="entry name" value="dUTPase_trimeric"/>
</dbReference>
<comment type="cofactor">
    <cofactor evidence="5">
        <name>Mg(2+)</name>
        <dbReference type="ChEBI" id="CHEBI:18420"/>
    </cofactor>
</comment>
<dbReference type="CDD" id="cd07557">
    <property type="entry name" value="trimeric_dUTPase"/>
    <property type="match status" value="1"/>
</dbReference>
<sequence length="311" mass="35441">MYRVNNNNLLEVHSDLINSITNLTKIQAELINQNKESLFVTGVCWEGKTSALVLLEKQGYPVVSGDFAEYCSVVPEFKEKHTDPRLTEEYLLFTTSKIKPGFIHDRFPGDSFIYGHIWDVMYNKKSLQTSLEEFERSCKRTMIPYIQSQKLNILIIVPAYLDALVERMKKRNAIYDDYGEPYASVQNVFYRKFCEVCNVEFAQVDDPSLVPGLKIQLKSGTYGMLVSRFKLLKMNIIVFPGIIDSDYRGSIKVFFRNDNQTAIKLEKGKYCVQLIIQPYASTAAIRQVAADSMLSHTVRGSGGFGSTDVNR</sequence>
<comment type="function">
    <text evidence="5">Involved in nucleotide metabolism via production of dUMP, the immediate precursor of thymidine nucleotides, and decreases the intracellular concentration of dUTP so that uracil cannot be incorporated into DNA.</text>
</comment>
<dbReference type="GO" id="GO:0004170">
    <property type="term" value="F:dUTP diphosphatase activity"/>
    <property type="evidence" value="ECO:0007669"/>
    <property type="project" value="UniProtKB-UniRule"/>
</dbReference>
<dbReference type="PANTHER" id="PTHR11241">
    <property type="entry name" value="DEOXYURIDINE 5'-TRIPHOSPHATE NUCLEOTIDOHYDROLASE"/>
    <property type="match status" value="1"/>
</dbReference>
<dbReference type="GO" id="GO:0046081">
    <property type="term" value="P:dUTP catabolic process"/>
    <property type="evidence" value="ECO:0007669"/>
    <property type="project" value="UniProtKB-UniRule"/>
</dbReference>
<evidence type="ECO:0000259" key="6">
    <source>
        <dbReference type="Pfam" id="PF00692"/>
    </source>
</evidence>
<dbReference type="PANTHER" id="PTHR11241:SF0">
    <property type="entry name" value="DEOXYURIDINE 5'-TRIPHOSPHATE NUCLEOTIDOHYDROLASE"/>
    <property type="match status" value="1"/>
</dbReference>
<proteinExistence type="inferred from homology"/>
<name>A0A8D9BDM2_9HEMI</name>
<organism evidence="7">
    <name type="scientific">Cacopsylla melanoneura</name>
    <dbReference type="NCBI Taxonomy" id="428564"/>
    <lineage>
        <taxon>Eukaryota</taxon>
        <taxon>Metazoa</taxon>
        <taxon>Ecdysozoa</taxon>
        <taxon>Arthropoda</taxon>
        <taxon>Hexapoda</taxon>
        <taxon>Insecta</taxon>
        <taxon>Pterygota</taxon>
        <taxon>Neoptera</taxon>
        <taxon>Paraneoptera</taxon>
        <taxon>Hemiptera</taxon>
        <taxon>Sternorrhyncha</taxon>
        <taxon>Psylloidea</taxon>
        <taxon>Psyllidae</taxon>
        <taxon>Psyllinae</taxon>
        <taxon>Cacopsylla</taxon>
    </lineage>
</organism>
<evidence type="ECO:0000256" key="1">
    <source>
        <dbReference type="ARBA" id="ARBA00005142"/>
    </source>
</evidence>
<dbReference type="AlphaFoldDB" id="A0A8D9BDM2"/>
<evidence type="ECO:0000256" key="2">
    <source>
        <dbReference type="ARBA" id="ARBA00006581"/>
    </source>
</evidence>
<comment type="similarity">
    <text evidence="2 5">Belongs to the dUTPase family.</text>
</comment>
<feature type="domain" description="dUTPase-like" evidence="6">
    <location>
        <begin position="212"/>
        <end position="307"/>
    </location>
</feature>
<dbReference type="GO" id="GO:0000287">
    <property type="term" value="F:magnesium ion binding"/>
    <property type="evidence" value="ECO:0007669"/>
    <property type="project" value="UniProtKB-UniRule"/>
</dbReference>
<evidence type="ECO:0000313" key="7">
    <source>
        <dbReference type="EMBL" id="CAG6783203.1"/>
    </source>
</evidence>
<keyword evidence="5" id="KW-0479">Metal-binding</keyword>
<dbReference type="Pfam" id="PF00692">
    <property type="entry name" value="dUTPase"/>
    <property type="match status" value="1"/>
</dbReference>
<keyword evidence="5" id="KW-0460">Magnesium</keyword>
<dbReference type="GO" id="GO:0006226">
    <property type="term" value="P:dUMP biosynthetic process"/>
    <property type="evidence" value="ECO:0007669"/>
    <property type="project" value="UniProtKB-UniRule"/>
</dbReference>
<comment type="catalytic activity">
    <reaction evidence="5">
        <text>dUTP + H2O = dUMP + diphosphate + H(+)</text>
        <dbReference type="Rhea" id="RHEA:10248"/>
        <dbReference type="ChEBI" id="CHEBI:15377"/>
        <dbReference type="ChEBI" id="CHEBI:15378"/>
        <dbReference type="ChEBI" id="CHEBI:33019"/>
        <dbReference type="ChEBI" id="CHEBI:61555"/>
        <dbReference type="ChEBI" id="CHEBI:246422"/>
        <dbReference type="EC" id="3.6.1.23"/>
    </reaction>
</comment>
<dbReference type="InterPro" id="IPR036157">
    <property type="entry name" value="dUTPase-like_sf"/>
</dbReference>
<dbReference type="SUPFAM" id="SSF51283">
    <property type="entry name" value="dUTPase-like"/>
    <property type="match status" value="1"/>
</dbReference>
<evidence type="ECO:0000256" key="4">
    <source>
        <dbReference type="ARBA" id="ARBA00023080"/>
    </source>
</evidence>
<dbReference type="InterPro" id="IPR008181">
    <property type="entry name" value="dUTPase"/>
</dbReference>
<protein>
    <recommendedName>
        <fullName evidence="5">Deoxyuridine 5'-triphosphate nucleotidohydrolase</fullName>
        <shortName evidence="5">dUTPase</shortName>
        <ecNumber evidence="5">3.6.1.23</ecNumber>
    </recommendedName>
    <alternativeName>
        <fullName evidence="5">dUTP pyrophosphatase</fullName>
    </alternativeName>
</protein>